<dbReference type="RefSeq" id="XP_040694943.1">
    <property type="nucleotide sequence ID" value="XM_040827314.1"/>
</dbReference>
<name>A0A1L9S276_ASPWE</name>
<protein>
    <recommendedName>
        <fullName evidence="6">JmjC domain-containing protein</fullName>
    </recommendedName>
</protein>
<feature type="region of interest" description="Disordered" evidence="5">
    <location>
        <begin position="547"/>
        <end position="570"/>
    </location>
</feature>
<evidence type="ECO:0000313" key="7">
    <source>
        <dbReference type="EMBL" id="OJJ41267.1"/>
    </source>
</evidence>
<organism evidence="7 8">
    <name type="scientific">Aspergillus wentii DTO 134E9</name>
    <dbReference type="NCBI Taxonomy" id="1073089"/>
    <lineage>
        <taxon>Eukaryota</taxon>
        <taxon>Fungi</taxon>
        <taxon>Dikarya</taxon>
        <taxon>Ascomycota</taxon>
        <taxon>Pezizomycotina</taxon>
        <taxon>Eurotiomycetes</taxon>
        <taxon>Eurotiomycetidae</taxon>
        <taxon>Eurotiales</taxon>
        <taxon>Aspergillaceae</taxon>
        <taxon>Aspergillus</taxon>
        <taxon>Aspergillus subgen. Cremei</taxon>
    </lineage>
</organism>
<gene>
    <name evidence="7" type="ORF">ASPWEDRAFT_100570</name>
</gene>
<sequence>MPAQRPRAAFEPISPDLNLAQLVESTANFEFAVRIPCDSIDNNGLESFNKLVLLHVILGGRPLVIEGFNKRLDSSLFSEKWLREHYSAKMETARDLTNKSNIPLSIGHYLNNMPLLTNQWTPYNYQEPNRQRIYLKDIDCPPEWHDHLKKNIPPSLFYLNECLGVTSASSNKNGTALPVTGTQIITAGDLMSCLPPHMRAENLMCYIGHEGTYTPCHQEMCASLGQNLMVEASDGSIENGKQTKQGSSIWFMTESKDRHVVSEYWMSTLGHDIDIEDHFAQINALKGAPFKVYIVEQKPGDFILIPPLAAQQVWNRGTRTTKVAWNRTTVETLDMALNEALPHARMVCRDEQYKNKAIVFFALERYSALFSHVNETNKDYSNSQQLRNDFQHLFSLYTYILLSECFSRTLPEENNVEYFSFDGNVTCSYCRCNIFNRFLTCPSCVGTLTSDGEDTYDICMECYAMGRSCACISRLKWVEQFHWGELTKNHEMWRQKILELDNDLKDHFQPLPVERARLGKKTLAEICQEQLIMRPWVDITKPVTTKVEGKTSDSENTTPPRKRRKVRASAQSKEDNRCHICKYTEPPWKLASCSYCKLNYCYGSLFRAFNILPQDTMEMYHWMCPKCLKICSCGACRKNPNITPFEPTCTLLGHDTRKIADPRSVDSLVDFRHSNLRWLKNVGDDEAGPLKKRLEAEERRNQSLVENCIQLEESPQVKSQQPTDYGEIPVDPALEHLDNSFFMPDSISL</sequence>
<dbReference type="SUPFAM" id="SSF51197">
    <property type="entry name" value="Clavaminate synthase-like"/>
    <property type="match status" value="1"/>
</dbReference>
<comment type="subcellular location">
    <subcellularLocation>
        <location evidence="1">Nucleus</location>
    </subcellularLocation>
</comment>
<keyword evidence="8" id="KW-1185">Reference proteome</keyword>
<evidence type="ECO:0000256" key="5">
    <source>
        <dbReference type="SAM" id="MobiDB-lite"/>
    </source>
</evidence>
<dbReference type="GeneID" id="63743162"/>
<dbReference type="Pfam" id="PF02373">
    <property type="entry name" value="JmjC"/>
    <property type="match status" value="1"/>
</dbReference>
<dbReference type="VEuPathDB" id="FungiDB:ASPWEDRAFT_100570"/>
<dbReference type="Pfam" id="PF10497">
    <property type="entry name" value="zf-4CXXC_R1"/>
    <property type="match status" value="1"/>
</dbReference>
<keyword evidence="4" id="KW-0539">Nucleus</keyword>
<evidence type="ECO:0000259" key="6">
    <source>
        <dbReference type="PROSITE" id="PS51184"/>
    </source>
</evidence>
<evidence type="ECO:0000256" key="1">
    <source>
        <dbReference type="ARBA" id="ARBA00004123"/>
    </source>
</evidence>
<feature type="domain" description="JmjC" evidence="6">
    <location>
        <begin position="166"/>
        <end position="344"/>
    </location>
</feature>
<dbReference type="PROSITE" id="PS51184">
    <property type="entry name" value="JMJC"/>
    <property type="match status" value="1"/>
</dbReference>
<accession>A0A1L9S276</accession>
<reference evidence="8" key="1">
    <citation type="journal article" date="2017" name="Genome Biol.">
        <title>Comparative genomics reveals high biological diversity and specific adaptations in the industrially and medically important fungal genus Aspergillus.</title>
        <authorList>
            <person name="de Vries R.P."/>
            <person name="Riley R."/>
            <person name="Wiebenga A."/>
            <person name="Aguilar-Osorio G."/>
            <person name="Amillis S."/>
            <person name="Uchima C.A."/>
            <person name="Anderluh G."/>
            <person name="Asadollahi M."/>
            <person name="Askin M."/>
            <person name="Barry K."/>
            <person name="Battaglia E."/>
            <person name="Bayram O."/>
            <person name="Benocci T."/>
            <person name="Braus-Stromeyer S.A."/>
            <person name="Caldana C."/>
            <person name="Canovas D."/>
            <person name="Cerqueira G.C."/>
            <person name="Chen F."/>
            <person name="Chen W."/>
            <person name="Choi C."/>
            <person name="Clum A."/>
            <person name="Dos Santos R.A."/>
            <person name="Damasio A.R."/>
            <person name="Diallinas G."/>
            <person name="Emri T."/>
            <person name="Fekete E."/>
            <person name="Flipphi M."/>
            <person name="Freyberg S."/>
            <person name="Gallo A."/>
            <person name="Gournas C."/>
            <person name="Habgood R."/>
            <person name="Hainaut M."/>
            <person name="Harispe M.L."/>
            <person name="Henrissat B."/>
            <person name="Hilden K.S."/>
            <person name="Hope R."/>
            <person name="Hossain A."/>
            <person name="Karabika E."/>
            <person name="Karaffa L."/>
            <person name="Karanyi Z."/>
            <person name="Krasevec N."/>
            <person name="Kuo A."/>
            <person name="Kusch H."/>
            <person name="LaButti K."/>
            <person name="Lagendijk E.L."/>
            <person name="Lapidus A."/>
            <person name="Levasseur A."/>
            <person name="Lindquist E."/>
            <person name="Lipzen A."/>
            <person name="Logrieco A.F."/>
            <person name="MacCabe A."/>
            <person name="Maekelae M.R."/>
            <person name="Malavazi I."/>
            <person name="Melin P."/>
            <person name="Meyer V."/>
            <person name="Mielnichuk N."/>
            <person name="Miskei M."/>
            <person name="Molnar A.P."/>
            <person name="Mule G."/>
            <person name="Ngan C.Y."/>
            <person name="Orejas M."/>
            <person name="Orosz E."/>
            <person name="Ouedraogo J.P."/>
            <person name="Overkamp K.M."/>
            <person name="Park H.-S."/>
            <person name="Perrone G."/>
            <person name="Piumi F."/>
            <person name="Punt P.J."/>
            <person name="Ram A.F."/>
            <person name="Ramon A."/>
            <person name="Rauscher S."/>
            <person name="Record E."/>
            <person name="Riano-Pachon D.M."/>
            <person name="Robert V."/>
            <person name="Roehrig J."/>
            <person name="Ruller R."/>
            <person name="Salamov A."/>
            <person name="Salih N.S."/>
            <person name="Samson R.A."/>
            <person name="Sandor E."/>
            <person name="Sanguinetti M."/>
            <person name="Schuetze T."/>
            <person name="Sepcic K."/>
            <person name="Shelest E."/>
            <person name="Sherlock G."/>
            <person name="Sophianopoulou V."/>
            <person name="Squina F.M."/>
            <person name="Sun H."/>
            <person name="Susca A."/>
            <person name="Todd R.B."/>
            <person name="Tsang A."/>
            <person name="Unkles S.E."/>
            <person name="van de Wiele N."/>
            <person name="van Rossen-Uffink D."/>
            <person name="Oliveira J.V."/>
            <person name="Vesth T.C."/>
            <person name="Visser J."/>
            <person name="Yu J.-H."/>
            <person name="Zhou M."/>
            <person name="Andersen M.R."/>
            <person name="Archer D.B."/>
            <person name="Baker S.E."/>
            <person name="Benoit I."/>
            <person name="Brakhage A.A."/>
            <person name="Braus G.H."/>
            <person name="Fischer R."/>
            <person name="Frisvad J.C."/>
            <person name="Goldman G.H."/>
            <person name="Houbraken J."/>
            <person name="Oakley B."/>
            <person name="Pocsi I."/>
            <person name="Scazzocchio C."/>
            <person name="Seiboth B."/>
            <person name="vanKuyk P.A."/>
            <person name="Wortman J."/>
            <person name="Dyer P.S."/>
            <person name="Grigoriev I.V."/>
        </authorList>
    </citation>
    <scope>NUCLEOTIDE SEQUENCE [LARGE SCALE GENOMIC DNA]</scope>
    <source>
        <strain evidence="8">DTO 134E9</strain>
    </source>
</reference>
<keyword evidence="3" id="KW-0804">Transcription</keyword>
<dbReference type="SMART" id="SM00558">
    <property type="entry name" value="JmjC"/>
    <property type="match status" value="1"/>
</dbReference>
<dbReference type="STRING" id="1073089.A0A1L9S276"/>
<dbReference type="OrthoDB" id="298344at2759"/>
<evidence type="ECO:0000256" key="2">
    <source>
        <dbReference type="ARBA" id="ARBA00023015"/>
    </source>
</evidence>
<dbReference type="InterPro" id="IPR018866">
    <property type="entry name" value="Znf-4CXXC_R1"/>
</dbReference>
<dbReference type="AlphaFoldDB" id="A0A1L9S276"/>
<keyword evidence="2" id="KW-0805">Transcription regulation</keyword>
<dbReference type="GO" id="GO:0005634">
    <property type="term" value="C:nucleus"/>
    <property type="evidence" value="ECO:0007669"/>
    <property type="project" value="UniProtKB-SubCell"/>
</dbReference>
<evidence type="ECO:0000256" key="3">
    <source>
        <dbReference type="ARBA" id="ARBA00023163"/>
    </source>
</evidence>
<evidence type="ECO:0000313" key="8">
    <source>
        <dbReference type="Proteomes" id="UP000184383"/>
    </source>
</evidence>
<proteinExistence type="predicted"/>
<dbReference type="InterPro" id="IPR003347">
    <property type="entry name" value="JmjC_dom"/>
</dbReference>
<evidence type="ECO:0000256" key="4">
    <source>
        <dbReference type="ARBA" id="ARBA00023242"/>
    </source>
</evidence>
<dbReference type="Proteomes" id="UP000184383">
    <property type="component" value="Unassembled WGS sequence"/>
</dbReference>
<dbReference type="Gene3D" id="2.60.120.650">
    <property type="entry name" value="Cupin"/>
    <property type="match status" value="1"/>
</dbReference>
<dbReference type="EMBL" id="KV878209">
    <property type="protein sequence ID" value="OJJ41267.1"/>
    <property type="molecule type" value="Genomic_DNA"/>
</dbReference>